<keyword evidence="1" id="KW-0812">Transmembrane</keyword>
<gene>
    <name evidence="2" type="ORF">MVEN_01789300</name>
</gene>
<proteinExistence type="predicted"/>
<keyword evidence="3" id="KW-1185">Reference proteome</keyword>
<dbReference type="Proteomes" id="UP000620124">
    <property type="component" value="Unassembled WGS sequence"/>
</dbReference>
<feature type="transmembrane region" description="Helical" evidence="1">
    <location>
        <begin position="20"/>
        <end position="37"/>
    </location>
</feature>
<evidence type="ECO:0000313" key="3">
    <source>
        <dbReference type="Proteomes" id="UP000620124"/>
    </source>
</evidence>
<keyword evidence="1" id="KW-0472">Membrane</keyword>
<keyword evidence="1" id="KW-1133">Transmembrane helix</keyword>
<dbReference type="EMBL" id="JACAZI010000017">
    <property type="protein sequence ID" value="KAF7342020.1"/>
    <property type="molecule type" value="Genomic_DNA"/>
</dbReference>
<reference evidence="2" key="1">
    <citation type="submission" date="2020-05" db="EMBL/GenBank/DDBJ databases">
        <title>Mycena genomes resolve the evolution of fungal bioluminescence.</title>
        <authorList>
            <person name="Tsai I.J."/>
        </authorList>
    </citation>
    <scope>NUCLEOTIDE SEQUENCE</scope>
    <source>
        <strain evidence="2">CCC161011</strain>
    </source>
</reference>
<organism evidence="2 3">
    <name type="scientific">Mycena venus</name>
    <dbReference type="NCBI Taxonomy" id="2733690"/>
    <lineage>
        <taxon>Eukaryota</taxon>
        <taxon>Fungi</taxon>
        <taxon>Dikarya</taxon>
        <taxon>Basidiomycota</taxon>
        <taxon>Agaricomycotina</taxon>
        <taxon>Agaricomycetes</taxon>
        <taxon>Agaricomycetidae</taxon>
        <taxon>Agaricales</taxon>
        <taxon>Marasmiineae</taxon>
        <taxon>Mycenaceae</taxon>
        <taxon>Mycena</taxon>
    </lineage>
</organism>
<sequence>MPKVPEDPIFAAASALPTKALVVVFVITAIALTVHFMSPLRLITVLTACIDEAEELYIEAQGLGLLSTADTETLYNLQLGVSTIIEQTLRNSLSWSGVLRDFLQGRSFVLLRCILEVKRFETRIKILKESQLRTEGTLHPRAIFLRRRGLCSRSGCDQSQRRA</sequence>
<evidence type="ECO:0000256" key="1">
    <source>
        <dbReference type="SAM" id="Phobius"/>
    </source>
</evidence>
<protein>
    <submittedName>
        <fullName evidence="2">Uncharacterized protein</fullName>
    </submittedName>
</protein>
<comment type="caution">
    <text evidence="2">The sequence shown here is derived from an EMBL/GenBank/DDBJ whole genome shotgun (WGS) entry which is preliminary data.</text>
</comment>
<evidence type="ECO:0000313" key="2">
    <source>
        <dbReference type="EMBL" id="KAF7342020.1"/>
    </source>
</evidence>
<accession>A0A8H6XKJ5</accession>
<dbReference type="AlphaFoldDB" id="A0A8H6XKJ5"/>
<dbReference type="OrthoDB" id="3009473at2759"/>
<name>A0A8H6XKJ5_9AGAR</name>